<dbReference type="AlphaFoldDB" id="A0A6M6JP69"/>
<evidence type="ECO:0000259" key="4">
    <source>
        <dbReference type="PROSITE" id="PS51384"/>
    </source>
</evidence>
<dbReference type="GO" id="GO:0016491">
    <property type="term" value="F:oxidoreductase activity"/>
    <property type="evidence" value="ECO:0007669"/>
    <property type="project" value="InterPro"/>
</dbReference>
<accession>A0A6M6JP69</accession>
<dbReference type="PANTHER" id="PTHR47354:SF5">
    <property type="entry name" value="PROTEIN RFBI"/>
    <property type="match status" value="1"/>
</dbReference>
<name>A0A6M6JP69_9PSEU</name>
<gene>
    <name evidence="5" type="ORF">HOP40_25655</name>
</gene>
<dbReference type="EMBL" id="CP053564">
    <property type="protein sequence ID" value="QJY48747.1"/>
    <property type="molecule type" value="Genomic_DNA"/>
</dbReference>
<feature type="domain" description="FAD-binding FR-type" evidence="4">
    <location>
        <begin position="14"/>
        <end position="116"/>
    </location>
</feature>
<protein>
    <submittedName>
        <fullName evidence="5">Oxidoreductase</fullName>
    </submittedName>
</protein>
<dbReference type="InterPro" id="IPR008333">
    <property type="entry name" value="Cbr1-like_FAD-bd_dom"/>
</dbReference>
<dbReference type="Pfam" id="PF00175">
    <property type="entry name" value="NAD_binding_1"/>
    <property type="match status" value="1"/>
</dbReference>
<evidence type="ECO:0000256" key="3">
    <source>
        <dbReference type="ARBA" id="ARBA00023014"/>
    </source>
</evidence>
<keyword evidence="6" id="KW-1185">Reference proteome</keyword>
<dbReference type="SUPFAM" id="SSF52343">
    <property type="entry name" value="Ferredoxin reductase-like, C-terminal NADP-linked domain"/>
    <property type="match status" value="1"/>
</dbReference>
<sequence length="241" mass="25572">MTDTSAGTTHRRTLRWQQARVVSVRDETPTARTLRLALPDPRPHLPGQHYVVRLTAPDGYTASRAYSVASAPDGTNEVELTVERLPDGEVSEYLHDVAEPGDELEVRGPIGGGFFAWTGDTPALLVGGGSGVVPLMAMLRHARAIGRPDLVRLVVSARTGADLYYADELAGPETTVVLTRADLPGRPRGRLTADDLAPLVRADEVVFVCGSPAFCDGVTDLLAAVGVPVGAIRTERFGPSG</sequence>
<keyword evidence="3" id="KW-0411">Iron-sulfur</keyword>
<reference evidence="5 6" key="1">
    <citation type="submission" date="2020-05" db="EMBL/GenBank/DDBJ databases">
        <authorList>
            <person name="Mo P."/>
        </authorList>
    </citation>
    <scope>NUCLEOTIDE SEQUENCE [LARGE SCALE GENOMIC DNA]</scope>
    <source>
        <strain evidence="5 6">Gen01</strain>
    </source>
</reference>
<organism evidence="5 6">
    <name type="scientific">Pseudonocardia broussonetiae</name>
    <dbReference type="NCBI Taxonomy" id="2736640"/>
    <lineage>
        <taxon>Bacteria</taxon>
        <taxon>Bacillati</taxon>
        <taxon>Actinomycetota</taxon>
        <taxon>Actinomycetes</taxon>
        <taxon>Pseudonocardiales</taxon>
        <taxon>Pseudonocardiaceae</taxon>
        <taxon>Pseudonocardia</taxon>
    </lineage>
</organism>
<dbReference type="InterPro" id="IPR001433">
    <property type="entry name" value="OxRdtase_FAD/NAD-bd"/>
</dbReference>
<dbReference type="InterPro" id="IPR039261">
    <property type="entry name" value="FNR_nucleotide-bd"/>
</dbReference>
<keyword evidence="2" id="KW-0001">2Fe-2S</keyword>
<dbReference type="GO" id="GO:0051537">
    <property type="term" value="F:2 iron, 2 sulfur cluster binding"/>
    <property type="evidence" value="ECO:0007669"/>
    <property type="project" value="UniProtKB-KW"/>
</dbReference>
<dbReference type="PRINTS" id="PR00406">
    <property type="entry name" value="CYTB5RDTASE"/>
</dbReference>
<evidence type="ECO:0000256" key="1">
    <source>
        <dbReference type="ARBA" id="ARBA00001974"/>
    </source>
</evidence>
<dbReference type="PROSITE" id="PS51384">
    <property type="entry name" value="FAD_FR"/>
    <property type="match status" value="1"/>
</dbReference>
<dbReference type="KEGG" id="pbro:HOP40_25655"/>
<dbReference type="InterPro" id="IPR050415">
    <property type="entry name" value="MRET"/>
</dbReference>
<dbReference type="Proteomes" id="UP000505377">
    <property type="component" value="Chromosome"/>
</dbReference>
<dbReference type="PANTHER" id="PTHR47354">
    <property type="entry name" value="NADH OXIDOREDUCTASE HCR"/>
    <property type="match status" value="1"/>
</dbReference>
<dbReference type="CDD" id="cd06217">
    <property type="entry name" value="FNR_iron_sulfur_binding_3"/>
    <property type="match status" value="1"/>
</dbReference>
<dbReference type="InterPro" id="IPR017927">
    <property type="entry name" value="FAD-bd_FR_type"/>
</dbReference>
<dbReference type="RefSeq" id="WP_172162921.1">
    <property type="nucleotide sequence ID" value="NZ_CP053564.1"/>
</dbReference>
<keyword evidence="2" id="KW-0479">Metal-binding</keyword>
<comment type="cofactor">
    <cofactor evidence="1">
        <name>FAD</name>
        <dbReference type="ChEBI" id="CHEBI:57692"/>
    </cofactor>
</comment>
<dbReference type="InterPro" id="IPR017938">
    <property type="entry name" value="Riboflavin_synthase-like_b-brl"/>
</dbReference>
<evidence type="ECO:0000313" key="5">
    <source>
        <dbReference type="EMBL" id="QJY48747.1"/>
    </source>
</evidence>
<evidence type="ECO:0000313" key="6">
    <source>
        <dbReference type="Proteomes" id="UP000505377"/>
    </source>
</evidence>
<dbReference type="Pfam" id="PF00970">
    <property type="entry name" value="FAD_binding_6"/>
    <property type="match status" value="1"/>
</dbReference>
<dbReference type="Gene3D" id="2.40.30.10">
    <property type="entry name" value="Translation factors"/>
    <property type="match status" value="1"/>
</dbReference>
<evidence type="ECO:0000256" key="2">
    <source>
        <dbReference type="ARBA" id="ARBA00022714"/>
    </source>
</evidence>
<dbReference type="Gene3D" id="3.40.50.80">
    <property type="entry name" value="Nucleotide-binding domain of ferredoxin-NADP reductase (FNR) module"/>
    <property type="match status" value="1"/>
</dbReference>
<proteinExistence type="predicted"/>
<keyword evidence="2" id="KW-0408">Iron</keyword>
<dbReference type="SUPFAM" id="SSF63380">
    <property type="entry name" value="Riboflavin synthase domain-like"/>
    <property type="match status" value="1"/>
</dbReference>